<evidence type="ECO:0000313" key="3">
    <source>
        <dbReference type="EMBL" id="MDV2476752.1"/>
    </source>
</evidence>
<dbReference type="Proteomes" id="UP001275440">
    <property type="component" value="Unassembled WGS sequence"/>
</dbReference>
<dbReference type="PANTHER" id="PTHR43157">
    <property type="entry name" value="PHOSPHATIDYLINOSITOL-GLYCAN BIOSYNTHESIS CLASS F PROTEIN-RELATED"/>
    <property type="match status" value="1"/>
</dbReference>
<keyword evidence="1" id="KW-0560">Oxidoreductase</keyword>
<dbReference type="PRINTS" id="PR00081">
    <property type="entry name" value="GDHRDH"/>
</dbReference>
<evidence type="ECO:0000313" key="4">
    <source>
        <dbReference type="Proteomes" id="UP001275440"/>
    </source>
</evidence>
<dbReference type="PRINTS" id="PR00080">
    <property type="entry name" value="SDRFAMILY"/>
</dbReference>
<dbReference type="Pfam" id="PF00106">
    <property type="entry name" value="adh_short"/>
    <property type="match status" value="1"/>
</dbReference>
<comment type="caution">
    <text evidence="3">The sequence shown here is derived from an EMBL/GenBank/DDBJ whole genome shotgun (WGS) entry which is preliminary data.</text>
</comment>
<organism evidence="3 4">
    <name type="scientific">Rhodococcus zopfii</name>
    <dbReference type="NCBI Taxonomy" id="43772"/>
    <lineage>
        <taxon>Bacteria</taxon>
        <taxon>Bacillati</taxon>
        <taxon>Actinomycetota</taxon>
        <taxon>Actinomycetes</taxon>
        <taxon>Mycobacteriales</taxon>
        <taxon>Nocardiaceae</taxon>
        <taxon>Rhodococcus</taxon>
    </lineage>
</organism>
<dbReference type="InterPro" id="IPR036291">
    <property type="entry name" value="NAD(P)-bd_dom_sf"/>
</dbReference>
<name>A0ABU3WSR6_9NOCA</name>
<accession>A0ABU3WSR6</accession>
<dbReference type="Gene3D" id="3.40.50.720">
    <property type="entry name" value="NAD(P)-binding Rossmann-like Domain"/>
    <property type="match status" value="1"/>
</dbReference>
<evidence type="ECO:0000256" key="1">
    <source>
        <dbReference type="ARBA" id="ARBA00023002"/>
    </source>
</evidence>
<dbReference type="SUPFAM" id="SSF51735">
    <property type="entry name" value="NAD(P)-binding Rossmann-fold domains"/>
    <property type="match status" value="1"/>
</dbReference>
<dbReference type="InterPro" id="IPR002347">
    <property type="entry name" value="SDR_fam"/>
</dbReference>
<protein>
    <submittedName>
        <fullName evidence="3">SDR family NAD(P)-dependent oxidoreductase</fullName>
    </submittedName>
</protein>
<sequence>MAPEVPSLRGRTFVVTGATSGVGEATARALGTAGAHVVLAGRNVAEGQHIAGQIGPNATVRRLDLSDLASVREFADGIGETHDKIDVLVNNAGVMAVPLERTADGFEMQMGTNHFGHFALTGLLLGRITDRVVTVSSAAHRLGRIDLDDLNWERRSYSRSGGYAQSKLANLLFSLELERRLAASGSPVRAIAAHPGYAATEVGSHTGTWFDHLFGFGKKILQRTPAQGAESVVYAATDPALRGGYVGPGGFLGLYGSPHVASVSSRARDPETARRLWELSETLTGVQFEF</sequence>
<dbReference type="NCBIfam" id="NF004846">
    <property type="entry name" value="PRK06197.1"/>
    <property type="match status" value="1"/>
</dbReference>
<dbReference type="EMBL" id="WBMO01000001">
    <property type="protein sequence ID" value="MDV2476752.1"/>
    <property type="molecule type" value="Genomic_DNA"/>
</dbReference>
<keyword evidence="4" id="KW-1185">Reference proteome</keyword>
<reference evidence="3 4" key="1">
    <citation type="submission" date="2019-10" db="EMBL/GenBank/DDBJ databases">
        <title>Draft Genome Assembly of Rhodococcus zopfii DSM44189.</title>
        <authorList>
            <person name="Sutton J.M."/>
            <person name="Akob D.M."/>
            <person name="Bushman T.J."/>
        </authorList>
    </citation>
    <scope>NUCLEOTIDE SEQUENCE [LARGE SCALE GENOMIC DNA]</scope>
    <source>
        <strain evidence="3 4">DSM 44189</strain>
    </source>
</reference>
<dbReference type="PANTHER" id="PTHR43157:SF31">
    <property type="entry name" value="PHOSPHATIDYLINOSITOL-GLYCAN BIOSYNTHESIS CLASS F PROTEIN"/>
    <property type="match status" value="1"/>
</dbReference>
<gene>
    <name evidence="3" type="ORF">F8M49_18095</name>
</gene>
<comment type="similarity">
    <text evidence="2">Belongs to the short-chain dehydrogenases/reductases (SDR) family.</text>
</comment>
<evidence type="ECO:0000256" key="2">
    <source>
        <dbReference type="RuleBase" id="RU000363"/>
    </source>
</evidence>
<dbReference type="CDD" id="cd05327">
    <property type="entry name" value="retinol-DH_like_SDR_c_like"/>
    <property type="match status" value="1"/>
</dbReference>
<proteinExistence type="inferred from homology"/>